<dbReference type="PANTHER" id="PTHR34820:SF4">
    <property type="entry name" value="INNER MEMBRANE PROTEIN YEBZ"/>
    <property type="match status" value="1"/>
</dbReference>
<dbReference type="GO" id="GO:0042597">
    <property type="term" value="C:periplasmic space"/>
    <property type="evidence" value="ECO:0007669"/>
    <property type="project" value="InterPro"/>
</dbReference>
<dbReference type="GO" id="GO:0005507">
    <property type="term" value="F:copper ion binding"/>
    <property type="evidence" value="ECO:0007669"/>
    <property type="project" value="InterPro"/>
</dbReference>
<dbReference type="GO" id="GO:0046688">
    <property type="term" value="P:response to copper ion"/>
    <property type="evidence" value="ECO:0007669"/>
    <property type="project" value="InterPro"/>
</dbReference>
<evidence type="ECO:0000256" key="3">
    <source>
        <dbReference type="ARBA" id="ARBA00022729"/>
    </source>
</evidence>
<comment type="subcellular location">
    <subcellularLocation>
        <location evidence="1">Cell envelope</location>
    </subcellularLocation>
</comment>
<dbReference type="InterPro" id="IPR014755">
    <property type="entry name" value="Cu-Rt/internalin_Ig-like"/>
</dbReference>
<proteinExistence type="predicted"/>
<dbReference type="InterPro" id="IPR032694">
    <property type="entry name" value="CopC/D"/>
</dbReference>
<dbReference type="AlphaFoldDB" id="A0A3M2L5A4"/>
<comment type="caution">
    <text evidence="6">The sequence shown here is derived from an EMBL/GenBank/DDBJ whole genome shotgun (WGS) entry which is preliminary data.</text>
</comment>
<dbReference type="Proteomes" id="UP000279275">
    <property type="component" value="Unassembled WGS sequence"/>
</dbReference>
<dbReference type="Pfam" id="PF04234">
    <property type="entry name" value="CopC"/>
    <property type="match status" value="1"/>
</dbReference>
<accession>A0A3M2L5A4</accession>
<evidence type="ECO:0000313" key="7">
    <source>
        <dbReference type="Proteomes" id="UP000279275"/>
    </source>
</evidence>
<keyword evidence="7" id="KW-1185">Reference proteome</keyword>
<dbReference type="SUPFAM" id="SSF81296">
    <property type="entry name" value="E set domains"/>
    <property type="match status" value="1"/>
</dbReference>
<dbReference type="EMBL" id="RFFH01000013">
    <property type="protein sequence ID" value="RMI29718.1"/>
    <property type="molecule type" value="Genomic_DNA"/>
</dbReference>
<dbReference type="InterPro" id="IPR014756">
    <property type="entry name" value="Ig_E-set"/>
</dbReference>
<feature type="domain" description="CopC" evidence="5">
    <location>
        <begin position="43"/>
        <end position="134"/>
    </location>
</feature>
<gene>
    <name evidence="6" type="ORF">EBN03_25340</name>
</gene>
<dbReference type="RefSeq" id="WP_122190617.1">
    <property type="nucleotide sequence ID" value="NZ_RFFH01000013.1"/>
</dbReference>
<dbReference type="PANTHER" id="PTHR34820">
    <property type="entry name" value="INNER MEMBRANE PROTEIN YEBZ"/>
    <property type="match status" value="1"/>
</dbReference>
<keyword evidence="4" id="KW-0186">Copper</keyword>
<dbReference type="GO" id="GO:0006825">
    <property type="term" value="P:copper ion transport"/>
    <property type="evidence" value="ECO:0007669"/>
    <property type="project" value="InterPro"/>
</dbReference>
<sequence>MPYNSSTARGIGRGTRRRVPVVLAAVAAAVLGSAIGAGVADAHSHITHAEPFDGQVVADSPAEVSMTFNEKVDNPQLTVTGPDGTTVYSTGDVQVDGRTLSIALLPLDQPGTYDTHFAVDSKDGHRIEGDRTFTYAPPAN</sequence>
<dbReference type="OrthoDB" id="5242236at2"/>
<evidence type="ECO:0000256" key="1">
    <source>
        <dbReference type="ARBA" id="ARBA00004196"/>
    </source>
</evidence>
<evidence type="ECO:0000256" key="2">
    <source>
        <dbReference type="ARBA" id="ARBA00022723"/>
    </source>
</evidence>
<name>A0A3M2L5A4_9NOCA</name>
<evidence type="ECO:0000256" key="4">
    <source>
        <dbReference type="ARBA" id="ARBA00023008"/>
    </source>
</evidence>
<keyword evidence="3" id="KW-0732">Signal</keyword>
<organism evidence="6 7">
    <name type="scientific">Nocardia stercoris</name>
    <dbReference type="NCBI Taxonomy" id="2483361"/>
    <lineage>
        <taxon>Bacteria</taxon>
        <taxon>Bacillati</taxon>
        <taxon>Actinomycetota</taxon>
        <taxon>Actinomycetes</taxon>
        <taxon>Mycobacteriales</taxon>
        <taxon>Nocardiaceae</taxon>
        <taxon>Nocardia</taxon>
    </lineage>
</organism>
<dbReference type="GO" id="GO:0005886">
    <property type="term" value="C:plasma membrane"/>
    <property type="evidence" value="ECO:0007669"/>
    <property type="project" value="TreeGrafter"/>
</dbReference>
<dbReference type="Gene3D" id="2.60.40.1220">
    <property type="match status" value="1"/>
</dbReference>
<dbReference type="GO" id="GO:0030313">
    <property type="term" value="C:cell envelope"/>
    <property type="evidence" value="ECO:0007669"/>
    <property type="project" value="UniProtKB-SubCell"/>
</dbReference>
<reference evidence="6 7" key="1">
    <citation type="submission" date="2018-10" db="EMBL/GenBank/DDBJ databases">
        <title>Isolation from cow dung.</title>
        <authorList>
            <person name="Ling L."/>
        </authorList>
    </citation>
    <scope>NUCLEOTIDE SEQUENCE [LARGE SCALE GENOMIC DNA]</scope>
    <source>
        <strain evidence="6 7">NEAU-LL90</strain>
    </source>
</reference>
<evidence type="ECO:0000313" key="6">
    <source>
        <dbReference type="EMBL" id="RMI29718.1"/>
    </source>
</evidence>
<keyword evidence="2" id="KW-0479">Metal-binding</keyword>
<dbReference type="InterPro" id="IPR007348">
    <property type="entry name" value="CopC_dom"/>
</dbReference>
<protein>
    <submittedName>
        <fullName evidence="6">Copper resistance protein CopC</fullName>
    </submittedName>
</protein>
<evidence type="ECO:0000259" key="5">
    <source>
        <dbReference type="Pfam" id="PF04234"/>
    </source>
</evidence>